<dbReference type="InterPro" id="IPR023614">
    <property type="entry name" value="Porin_dom_sf"/>
</dbReference>
<dbReference type="Gene3D" id="2.40.160.10">
    <property type="entry name" value="Porin"/>
    <property type="match status" value="1"/>
</dbReference>
<organism evidence="1 2">
    <name type="scientific">Methyloglobulus morosus KoM1</name>
    <dbReference type="NCBI Taxonomy" id="1116472"/>
    <lineage>
        <taxon>Bacteria</taxon>
        <taxon>Pseudomonadati</taxon>
        <taxon>Pseudomonadota</taxon>
        <taxon>Gammaproteobacteria</taxon>
        <taxon>Methylococcales</taxon>
        <taxon>Methylococcaceae</taxon>
        <taxon>Methyloglobulus</taxon>
    </lineage>
</organism>
<dbReference type="EMBL" id="AYLO01000086">
    <property type="protein sequence ID" value="ESS71790.1"/>
    <property type="molecule type" value="Genomic_DNA"/>
</dbReference>
<dbReference type="OrthoDB" id="9771991at2"/>
<evidence type="ECO:0008006" key="3">
    <source>
        <dbReference type="Google" id="ProtNLM"/>
    </source>
</evidence>
<dbReference type="AlphaFoldDB" id="V5BES9"/>
<keyword evidence="2" id="KW-1185">Reference proteome</keyword>
<accession>V5BES9</accession>
<name>V5BES9_9GAMM</name>
<dbReference type="STRING" id="1116472.MGMO_89c00160"/>
<dbReference type="eggNOG" id="COG3111">
    <property type="taxonomic scope" value="Bacteria"/>
</dbReference>
<evidence type="ECO:0000313" key="2">
    <source>
        <dbReference type="Proteomes" id="UP000017842"/>
    </source>
</evidence>
<sequence length="430" mass="46009">MSDTKRTMVRMRSEPLLPTLPTIALLMLAVIHAPPTEAGATFKIDDTKWVSIGAGIRTSFTAAEDSAGRPGAKEWSTDFALNNLRLYMNAQIHKYIKFTFNTECSNCGDGGDIRILDGIAQFEFTDYANLWAGRQLVPEGRIEMNGPFYSATFEPFKMPFEPSDSTIQGALPGPDAGTFGRDEGVNFWGSTLDGHLKYVFGVFEGLKRTNYTTGGPTANADSNLLYATRIAYNILSAEKAPGYYTGGTAYGADGDVLTVAGFAQYQVDGAGTFANPGNFLLTGGDVKLEKVFGNQGVLTANAEYKNFGISYSHGAPAPGTVDDFIVGGGGGGLNHGFQGDAVTGNLLYLIPQKIGIGQFQPYVMYTEVFTRNGPDQSEYEAGMNYIIDGHNARVSLLWQGGDLSGGGGIWNPSANGTFTNAIKLGVQLQI</sequence>
<reference evidence="1 2" key="1">
    <citation type="journal article" date="2013" name="Genome Announc.">
        <title>Draft Genome Sequence of the Methanotrophic Gammaproteobacterium Methyloglobulus morosus DSM 22980 Strain KoM1.</title>
        <authorList>
            <person name="Poehlein A."/>
            <person name="Deutzmann J.S."/>
            <person name="Daniel R."/>
            <person name="Simeonova D.D."/>
        </authorList>
    </citation>
    <scope>NUCLEOTIDE SEQUENCE [LARGE SCALE GENOMIC DNA]</scope>
    <source>
        <strain evidence="1 2">KoM1</strain>
    </source>
</reference>
<comment type="caution">
    <text evidence="1">The sequence shown here is derived from an EMBL/GenBank/DDBJ whole genome shotgun (WGS) entry which is preliminary data.</text>
</comment>
<dbReference type="Proteomes" id="UP000017842">
    <property type="component" value="Unassembled WGS sequence"/>
</dbReference>
<gene>
    <name evidence="1" type="ORF">MGMO_89c00160</name>
</gene>
<dbReference type="PATRIC" id="fig|1116472.3.peg.2460"/>
<dbReference type="RefSeq" id="WP_023495174.1">
    <property type="nucleotide sequence ID" value="NZ_AYLO01000086.1"/>
</dbReference>
<evidence type="ECO:0000313" key="1">
    <source>
        <dbReference type="EMBL" id="ESS71790.1"/>
    </source>
</evidence>
<protein>
    <recommendedName>
        <fullName evidence="3">Short chain amide porin</fullName>
    </recommendedName>
</protein>
<proteinExistence type="predicted"/>